<reference evidence="1 2" key="1">
    <citation type="submission" date="2024-09" db="EMBL/GenBank/DDBJ databases">
        <title>Chromosome-scale assembly of Riccia sorocarpa.</title>
        <authorList>
            <person name="Paukszto L."/>
        </authorList>
    </citation>
    <scope>NUCLEOTIDE SEQUENCE [LARGE SCALE GENOMIC DNA]</scope>
    <source>
        <strain evidence="1">LP-2024</strain>
        <tissue evidence="1">Aerial parts of the thallus</tissue>
    </source>
</reference>
<comment type="caution">
    <text evidence="1">The sequence shown here is derived from an EMBL/GenBank/DDBJ whole genome shotgun (WGS) entry which is preliminary data.</text>
</comment>
<gene>
    <name evidence="1" type="ORF">R1sor_010477</name>
</gene>
<sequence length="119" mass="13703">MEGRLRSYVDAAKESQPVVLQDHEREKMDRASRAFNLRIVRIPKEEQEDVKIVVTTWLHETLKVTTSRITRVSRIGRTDCGRETKFTRLFRLAHCLKEKTEFTELGSTLTAVGSEPQSA</sequence>
<evidence type="ECO:0000313" key="1">
    <source>
        <dbReference type="EMBL" id="KAL3696401.1"/>
    </source>
</evidence>
<dbReference type="EMBL" id="JBJQOH010000002">
    <property type="protein sequence ID" value="KAL3696401.1"/>
    <property type="molecule type" value="Genomic_DNA"/>
</dbReference>
<keyword evidence="2" id="KW-1185">Reference proteome</keyword>
<evidence type="ECO:0000313" key="2">
    <source>
        <dbReference type="Proteomes" id="UP001633002"/>
    </source>
</evidence>
<proteinExistence type="predicted"/>
<dbReference type="AlphaFoldDB" id="A0ABD3I276"/>
<organism evidence="1 2">
    <name type="scientific">Riccia sorocarpa</name>
    <dbReference type="NCBI Taxonomy" id="122646"/>
    <lineage>
        <taxon>Eukaryota</taxon>
        <taxon>Viridiplantae</taxon>
        <taxon>Streptophyta</taxon>
        <taxon>Embryophyta</taxon>
        <taxon>Marchantiophyta</taxon>
        <taxon>Marchantiopsida</taxon>
        <taxon>Marchantiidae</taxon>
        <taxon>Marchantiales</taxon>
        <taxon>Ricciaceae</taxon>
        <taxon>Riccia</taxon>
    </lineage>
</organism>
<accession>A0ABD3I276</accession>
<name>A0ABD3I276_9MARC</name>
<protein>
    <submittedName>
        <fullName evidence="1">Uncharacterized protein</fullName>
    </submittedName>
</protein>
<dbReference type="Proteomes" id="UP001633002">
    <property type="component" value="Unassembled WGS sequence"/>
</dbReference>